<evidence type="ECO:0000313" key="2">
    <source>
        <dbReference type="Proteomes" id="UP000738325"/>
    </source>
</evidence>
<dbReference type="OrthoDB" id="426235at2759"/>
<sequence length="322" mass="34578">MQSAVRGVLIDVSGTVHVGDKLIPGAANALERLRSSGVPFRFCTNTTQSSGDSLASHLRKLGLDVHREEIFTSLSACRQLVQTRGLRPLLILEPDAQREFEGIIHSEPYDSVVVGLSPSNFHYDMVGDRKTRLRPSPAPYTTGTTAIAAKNESELLNKAFRLLVESKSTTKPATLIAVHRAKYFADKDEGRLSLGPGGFVEALEYASGVKAHVVGKPQRAFFELAIQSMGLDHYLPSSSTPSASSSMPSSSHSSLASGIVMIGDDVEQDLGGGAAELGLIRYLVRTGKYRAKDEERDAHGGLDGTFADFGAVVDHILSTLQK</sequence>
<dbReference type="InterPro" id="IPR006357">
    <property type="entry name" value="HAD-SF_hydro_IIA"/>
</dbReference>
<dbReference type="Proteomes" id="UP000738325">
    <property type="component" value="Unassembled WGS sequence"/>
</dbReference>
<evidence type="ECO:0000313" key="1">
    <source>
        <dbReference type="EMBL" id="KAG0326752.1"/>
    </source>
</evidence>
<dbReference type="AlphaFoldDB" id="A0A9P6UYV3"/>
<dbReference type="InterPro" id="IPR036412">
    <property type="entry name" value="HAD-like_sf"/>
</dbReference>
<dbReference type="Pfam" id="PF13344">
    <property type="entry name" value="Hydrolase_6"/>
    <property type="match status" value="1"/>
</dbReference>
<comment type="caution">
    <text evidence="1">The sequence shown here is derived from an EMBL/GenBank/DDBJ whole genome shotgun (WGS) entry which is preliminary data.</text>
</comment>
<dbReference type="GO" id="GO:0005737">
    <property type="term" value="C:cytoplasm"/>
    <property type="evidence" value="ECO:0007669"/>
    <property type="project" value="TreeGrafter"/>
</dbReference>
<organism evidence="1 2">
    <name type="scientific">Dissophora globulifera</name>
    <dbReference type="NCBI Taxonomy" id="979702"/>
    <lineage>
        <taxon>Eukaryota</taxon>
        <taxon>Fungi</taxon>
        <taxon>Fungi incertae sedis</taxon>
        <taxon>Mucoromycota</taxon>
        <taxon>Mortierellomycotina</taxon>
        <taxon>Mortierellomycetes</taxon>
        <taxon>Mortierellales</taxon>
        <taxon>Mortierellaceae</taxon>
        <taxon>Dissophora</taxon>
    </lineage>
</organism>
<dbReference type="Gene3D" id="3.40.50.1000">
    <property type="entry name" value="HAD superfamily/HAD-like"/>
    <property type="match status" value="2"/>
</dbReference>
<dbReference type="InterPro" id="IPR023214">
    <property type="entry name" value="HAD_sf"/>
</dbReference>
<name>A0A9P6UYV3_9FUNG</name>
<dbReference type="PANTHER" id="PTHR19288">
    <property type="entry name" value="4-NITROPHENYLPHOSPHATASE-RELATED"/>
    <property type="match status" value="1"/>
</dbReference>
<dbReference type="Pfam" id="PF13242">
    <property type="entry name" value="Hydrolase_like"/>
    <property type="match status" value="1"/>
</dbReference>
<accession>A0A9P6UYV3</accession>
<keyword evidence="2" id="KW-1185">Reference proteome</keyword>
<dbReference type="SUPFAM" id="SSF56784">
    <property type="entry name" value="HAD-like"/>
    <property type="match status" value="1"/>
</dbReference>
<gene>
    <name evidence="1" type="primary">HDHD2</name>
    <name evidence="1" type="ORF">BGZ99_009051</name>
</gene>
<reference evidence="1" key="1">
    <citation type="journal article" date="2020" name="Fungal Divers.">
        <title>Resolving the Mortierellaceae phylogeny through synthesis of multi-gene phylogenetics and phylogenomics.</title>
        <authorList>
            <person name="Vandepol N."/>
            <person name="Liber J."/>
            <person name="Desiro A."/>
            <person name="Na H."/>
            <person name="Kennedy M."/>
            <person name="Barry K."/>
            <person name="Grigoriev I.V."/>
            <person name="Miller A.N."/>
            <person name="O'Donnell K."/>
            <person name="Stajich J.E."/>
            <person name="Bonito G."/>
        </authorList>
    </citation>
    <scope>NUCLEOTIDE SEQUENCE</scope>
    <source>
        <strain evidence="1">REB-010B</strain>
    </source>
</reference>
<dbReference type="PANTHER" id="PTHR19288:SF46">
    <property type="entry name" value="HALOACID DEHALOGENASE-LIKE HYDROLASE DOMAIN-CONTAINING PROTEIN 2"/>
    <property type="match status" value="1"/>
</dbReference>
<protein>
    <submittedName>
        <fullName evidence="1">Haloacid dehalogenase-like hydrolase domain-containing protein 2</fullName>
    </submittedName>
</protein>
<dbReference type="GO" id="GO:0016791">
    <property type="term" value="F:phosphatase activity"/>
    <property type="evidence" value="ECO:0007669"/>
    <property type="project" value="TreeGrafter"/>
</dbReference>
<dbReference type="EMBL" id="JAAAIP010000074">
    <property type="protein sequence ID" value="KAG0326752.1"/>
    <property type="molecule type" value="Genomic_DNA"/>
</dbReference>
<proteinExistence type="predicted"/>
<keyword evidence="1" id="KW-0378">Hydrolase</keyword>